<keyword evidence="4" id="KW-0217">Developmental protein</keyword>
<evidence type="ECO:0000256" key="3">
    <source>
        <dbReference type="ARBA" id="ARBA00010501"/>
    </source>
</evidence>
<dbReference type="PANTHER" id="PTHR10190:SF5">
    <property type="entry name" value="EYES ABSENT HOMOLOG 3"/>
    <property type="match status" value="1"/>
</dbReference>
<feature type="binding site" evidence="20">
    <location>
        <position position="525"/>
    </location>
    <ligand>
        <name>Mg(2+)</name>
        <dbReference type="ChEBI" id="CHEBI:18420"/>
    </ligand>
</feature>
<evidence type="ECO:0000256" key="18">
    <source>
        <dbReference type="ARBA" id="ARBA00051722"/>
    </source>
</evidence>
<evidence type="ECO:0000256" key="21">
    <source>
        <dbReference type="RuleBase" id="RU362036"/>
    </source>
</evidence>
<comment type="similarity">
    <text evidence="3 21">Belongs to the HAD-like hydrolase superfamily. EYA family.</text>
</comment>
<evidence type="ECO:0000256" key="15">
    <source>
        <dbReference type="ARBA" id="ARBA00023163"/>
    </source>
</evidence>
<sequence length="561" mass="59988">MSGRSAAEMDDSQELPAKKAKIGVVGKLKKESGDLGDDGSPAAVLGSSEQENSYSALSTAQIDPGEQEQSSAERGAGSQPCGDSINSYGHSATDATATSEYTQQVYQGSNPAVTSYTSQVAFPPLAQSTVYSSFPQTGQTYGLPPFGSSFTTSSVYSNIPSATAATTTASAVAHQDFSSYNSLGQSQFSQYYTLPPSYVPAGLPNSDDHSGGAGVAGYSAVKSEEAASAGLPPRDASPPENLPVCAALPTAVAVPAGARDQDEVGRRNSVGKAKGKGKKSDNSPPAESDLERIFLWDLDETIIIFHSLLTGSYAQKFGKDPATVLNLGLQMEELIFELADTHLFFNDLEECDQVHVEDVASDDNGQDLSNYNFMADGFNGPSSGAASGTTTGVQGGVEWMRKLAFRYRRLKEIYNTYKGNVGGLLNPMKRELLLRLQSEIENVTDSWLSTALKSLLLIQSRGKCMNVLVTTTQLVPALAKVLLYGLGDVFPIENIYSATKIGKESCFERIVSRFGKKVTYVVIGDGRDEEFAAKQHNMPFWRISSHGDLVSLHQALELDFL</sequence>
<dbReference type="AlphaFoldDB" id="A0A3B4F683"/>
<feature type="active site" description="Proton donor" evidence="19">
    <location>
        <position position="299"/>
    </location>
</feature>
<evidence type="ECO:0000313" key="25">
    <source>
        <dbReference type="RefSeq" id="XP_005739785.1"/>
    </source>
</evidence>
<evidence type="ECO:0000256" key="19">
    <source>
        <dbReference type="PIRSR" id="PIRSR628472-1"/>
    </source>
</evidence>
<dbReference type="RefSeq" id="XP_005739785.1">
    <property type="nucleotide sequence ID" value="XM_005739728.1"/>
</dbReference>
<reference evidence="23" key="1">
    <citation type="submission" date="2023-09" db="UniProtKB">
        <authorList>
            <consortium name="Ensembl"/>
        </authorList>
    </citation>
    <scope>IDENTIFICATION</scope>
</reference>
<proteinExistence type="inferred from homology"/>
<feature type="binding site" evidence="20">
    <location>
        <position position="297"/>
    </location>
    <ligand>
        <name>Mg(2+)</name>
        <dbReference type="ChEBI" id="CHEBI:18420"/>
    </ligand>
</feature>
<accession>A0A3B4F683</accession>
<feature type="compositionally biased region" description="Polar residues" evidence="22">
    <location>
        <begin position="47"/>
        <end position="72"/>
    </location>
</feature>
<evidence type="ECO:0000256" key="16">
    <source>
        <dbReference type="ARBA" id="ARBA00023204"/>
    </source>
</evidence>
<keyword evidence="5" id="KW-0963">Cytoplasm</keyword>
<evidence type="ECO:0000256" key="7">
    <source>
        <dbReference type="ARBA" id="ARBA00022723"/>
    </source>
</evidence>
<dbReference type="CDD" id="cd02601">
    <property type="entry name" value="HAD_Eya"/>
    <property type="match status" value="1"/>
</dbReference>
<dbReference type="InterPro" id="IPR006545">
    <property type="entry name" value="EYA_dom"/>
</dbReference>
<dbReference type="Ensembl" id="ENSPNYT00000004810.1">
    <property type="protein sequence ID" value="ENSPNYP00000004691.1"/>
    <property type="gene ID" value="ENSPNYG00000003636.1"/>
</dbReference>
<dbReference type="GO" id="GO:0005737">
    <property type="term" value="C:cytoplasm"/>
    <property type="evidence" value="ECO:0007669"/>
    <property type="project" value="UniProtKB-SubCell"/>
</dbReference>
<dbReference type="GO" id="GO:0046872">
    <property type="term" value="F:metal ion binding"/>
    <property type="evidence" value="ECO:0007669"/>
    <property type="project" value="UniProtKB-KW"/>
</dbReference>
<dbReference type="GO" id="GO:0045739">
    <property type="term" value="P:positive regulation of DNA repair"/>
    <property type="evidence" value="ECO:0007669"/>
    <property type="project" value="TreeGrafter"/>
</dbReference>
<dbReference type="Pfam" id="PF00702">
    <property type="entry name" value="Hydrolase"/>
    <property type="match status" value="1"/>
</dbReference>
<evidence type="ECO:0000256" key="22">
    <source>
        <dbReference type="SAM" id="MobiDB-lite"/>
    </source>
</evidence>
<keyword evidence="11" id="KW-0156">Chromatin regulator</keyword>
<dbReference type="PANTHER" id="PTHR10190">
    <property type="entry name" value="EYES ABSENT"/>
    <property type="match status" value="1"/>
</dbReference>
<evidence type="ECO:0000256" key="10">
    <source>
        <dbReference type="ARBA" id="ARBA00022842"/>
    </source>
</evidence>
<organism evidence="23">
    <name type="scientific">Pundamilia nyererei</name>
    <dbReference type="NCBI Taxonomy" id="303518"/>
    <lineage>
        <taxon>Eukaryota</taxon>
        <taxon>Metazoa</taxon>
        <taxon>Chordata</taxon>
        <taxon>Craniata</taxon>
        <taxon>Vertebrata</taxon>
        <taxon>Euteleostomi</taxon>
        <taxon>Actinopterygii</taxon>
        <taxon>Neopterygii</taxon>
        <taxon>Teleostei</taxon>
        <taxon>Neoteleostei</taxon>
        <taxon>Acanthomorphata</taxon>
        <taxon>Ovalentaria</taxon>
        <taxon>Cichlomorphae</taxon>
        <taxon>Cichliformes</taxon>
        <taxon>Cichlidae</taxon>
        <taxon>African cichlids</taxon>
        <taxon>Pseudocrenilabrinae</taxon>
        <taxon>Haplochromini</taxon>
        <taxon>Pundamilia</taxon>
    </lineage>
</organism>
<evidence type="ECO:0000256" key="8">
    <source>
        <dbReference type="ARBA" id="ARBA00022763"/>
    </source>
</evidence>
<keyword evidence="24" id="KW-1185">Reference proteome</keyword>
<feature type="active site" description="Nucleophile" evidence="19">
    <location>
        <position position="297"/>
    </location>
</feature>
<keyword evidence="7 20" id="KW-0479">Metal-binding</keyword>
<evidence type="ECO:0000256" key="11">
    <source>
        <dbReference type="ARBA" id="ARBA00022853"/>
    </source>
</evidence>
<keyword evidence="16" id="KW-0234">DNA repair</keyword>
<reference evidence="25" key="2">
    <citation type="submission" date="2025-04" db="UniProtKB">
        <authorList>
            <consortium name="RefSeq"/>
        </authorList>
    </citation>
    <scope>IDENTIFICATION</scope>
</reference>
<evidence type="ECO:0000256" key="2">
    <source>
        <dbReference type="ARBA" id="ARBA00004496"/>
    </source>
</evidence>
<evidence type="ECO:0000256" key="20">
    <source>
        <dbReference type="PIRSR" id="PIRSR628472-2"/>
    </source>
</evidence>
<dbReference type="EC" id="3.1.3.48" evidence="21"/>
<evidence type="ECO:0000256" key="1">
    <source>
        <dbReference type="ARBA" id="ARBA00004123"/>
    </source>
</evidence>
<dbReference type="GeneTree" id="ENSGT00950000182978"/>
<keyword evidence="6" id="KW-0597">Phosphoprotein</keyword>
<keyword evidence="13 21" id="KW-0805">Transcription regulation</keyword>
<dbReference type="GO" id="GO:0004725">
    <property type="term" value="F:protein tyrosine phosphatase activity"/>
    <property type="evidence" value="ECO:0007669"/>
    <property type="project" value="UniProtKB-EC"/>
</dbReference>
<evidence type="ECO:0000256" key="5">
    <source>
        <dbReference type="ARBA" id="ARBA00022490"/>
    </source>
</evidence>
<dbReference type="GO" id="GO:0006325">
    <property type="term" value="P:chromatin organization"/>
    <property type="evidence" value="ECO:0007669"/>
    <property type="project" value="UniProtKB-KW"/>
</dbReference>
<keyword evidence="12 21" id="KW-0904">Protein phosphatase</keyword>
<dbReference type="NCBIfam" id="TIGR01658">
    <property type="entry name" value="EYA-cons_domain"/>
    <property type="match status" value="1"/>
</dbReference>
<comment type="subcellular location">
    <subcellularLocation>
        <location evidence="2">Cytoplasm</location>
    </subcellularLocation>
    <subcellularLocation>
        <location evidence="1">Nucleus</location>
    </subcellularLocation>
</comment>
<evidence type="ECO:0000256" key="4">
    <source>
        <dbReference type="ARBA" id="ARBA00022473"/>
    </source>
</evidence>
<dbReference type="FunFam" id="3.40.50.12350:FF:000002">
    <property type="entry name" value="Eyes absent homolog"/>
    <property type="match status" value="1"/>
</dbReference>
<feature type="compositionally biased region" description="Polar residues" evidence="22">
    <location>
        <begin position="84"/>
        <end position="96"/>
    </location>
</feature>
<keyword evidence="8" id="KW-0227">DNA damage</keyword>
<dbReference type="GO" id="GO:0005634">
    <property type="term" value="C:nucleus"/>
    <property type="evidence" value="ECO:0007669"/>
    <property type="project" value="UniProtKB-SubCell"/>
</dbReference>
<dbReference type="GO" id="GO:0030154">
    <property type="term" value="P:cell differentiation"/>
    <property type="evidence" value="ECO:0007669"/>
    <property type="project" value="TreeGrafter"/>
</dbReference>
<dbReference type="GO" id="GO:2001240">
    <property type="term" value="P:negative regulation of extrinsic apoptotic signaling pathway in absence of ligand"/>
    <property type="evidence" value="ECO:0007669"/>
    <property type="project" value="TreeGrafter"/>
</dbReference>
<dbReference type="Gene3D" id="3.40.50.12350">
    <property type="match status" value="1"/>
</dbReference>
<feature type="region of interest" description="Disordered" evidence="22">
    <location>
        <begin position="1"/>
        <end position="96"/>
    </location>
</feature>
<evidence type="ECO:0000313" key="23">
    <source>
        <dbReference type="Ensembl" id="ENSPNYP00000004691.1"/>
    </source>
</evidence>
<keyword evidence="9 21" id="KW-0378">Hydrolase</keyword>
<keyword evidence="14" id="KW-0010">Activator</keyword>
<evidence type="ECO:0000256" key="12">
    <source>
        <dbReference type="ARBA" id="ARBA00022912"/>
    </source>
</evidence>
<gene>
    <name evidence="25" type="primary">LOC102209951</name>
</gene>
<feature type="region of interest" description="Disordered" evidence="22">
    <location>
        <begin position="256"/>
        <end position="287"/>
    </location>
</feature>
<feature type="binding site" evidence="20">
    <location>
        <position position="299"/>
    </location>
    <ligand>
        <name>Mg(2+)</name>
        <dbReference type="ChEBI" id="CHEBI:18420"/>
    </ligand>
</feature>
<comment type="cofactor">
    <cofactor evidence="20 21">
        <name>Mg(2+)</name>
        <dbReference type="ChEBI" id="CHEBI:18420"/>
    </cofactor>
    <text evidence="20 21">Binds 1 Mg(2+) ion per subunit.</text>
</comment>
<evidence type="ECO:0000256" key="6">
    <source>
        <dbReference type="ARBA" id="ARBA00022553"/>
    </source>
</evidence>
<protein>
    <recommendedName>
        <fullName evidence="21">Eyes absent homolog</fullName>
        <ecNumber evidence="21">3.1.3.48</ecNumber>
    </recommendedName>
</protein>
<dbReference type="Proteomes" id="UP000695023">
    <property type="component" value="Unplaced"/>
</dbReference>
<keyword evidence="15" id="KW-0804">Transcription</keyword>
<evidence type="ECO:0000256" key="14">
    <source>
        <dbReference type="ARBA" id="ARBA00023159"/>
    </source>
</evidence>
<dbReference type="SFLD" id="SFLDG01129">
    <property type="entry name" value="C1.5:_HAD__Beta-PGM__Phosphata"/>
    <property type="match status" value="1"/>
</dbReference>
<dbReference type="GO" id="GO:0006281">
    <property type="term" value="P:DNA repair"/>
    <property type="evidence" value="ECO:0007669"/>
    <property type="project" value="UniProtKB-KW"/>
</dbReference>
<comment type="catalytic activity">
    <reaction evidence="18 21">
        <text>O-phospho-L-tyrosyl-[protein] + H2O = L-tyrosyl-[protein] + phosphate</text>
        <dbReference type="Rhea" id="RHEA:10684"/>
        <dbReference type="Rhea" id="RHEA-COMP:10136"/>
        <dbReference type="Rhea" id="RHEA-COMP:20101"/>
        <dbReference type="ChEBI" id="CHEBI:15377"/>
        <dbReference type="ChEBI" id="CHEBI:43474"/>
        <dbReference type="ChEBI" id="CHEBI:46858"/>
        <dbReference type="ChEBI" id="CHEBI:61978"/>
        <dbReference type="EC" id="3.1.3.48"/>
    </reaction>
</comment>
<evidence type="ECO:0000313" key="24">
    <source>
        <dbReference type="Proteomes" id="UP000695023"/>
    </source>
</evidence>
<dbReference type="InterPro" id="IPR028472">
    <property type="entry name" value="EYA"/>
</dbReference>
<evidence type="ECO:0000256" key="9">
    <source>
        <dbReference type="ARBA" id="ARBA00022801"/>
    </source>
</evidence>
<name>A0A3B4F683_9CICH</name>
<evidence type="ECO:0000256" key="13">
    <source>
        <dbReference type="ARBA" id="ARBA00023015"/>
    </source>
</evidence>
<keyword evidence="17" id="KW-0539">Nucleus</keyword>
<dbReference type="SFLD" id="SFLDS00003">
    <property type="entry name" value="Haloacid_Dehalogenase"/>
    <property type="match status" value="1"/>
</dbReference>
<keyword evidence="10 20" id="KW-0460">Magnesium</keyword>
<dbReference type="CTD" id="2140"/>
<dbReference type="InterPro" id="IPR042577">
    <property type="entry name" value="EYA_dom_metazoan"/>
</dbReference>
<dbReference type="InterPro" id="IPR038102">
    <property type="entry name" value="EYA_dom_sf"/>
</dbReference>
<evidence type="ECO:0000256" key="17">
    <source>
        <dbReference type="ARBA" id="ARBA00023242"/>
    </source>
</evidence>